<protein>
    <submittedName>
        <fullName evidence="2">Uncharacterized protein</fullName>
    </submittedName>
</protein>
<dbReference type="Proteomes" id="UP000887565">
    <property type="component" value="Unplaced"/>
</dbReference>
<name>A0A915KX57_ROMCU</name>
<dbReference type="AlphaFoldDB" id="A0A915KX57"/>
<sequence length="107" mass="11714">MIDDNLRKEDLFSFSLRFKKFISTGSCCMIFCFEKALRALLLSSSNKFVDSFASVSSLISTTGSKTTTSSIGCCFRFVSALTVLSNCSTKRRAVSVDVICWACAVFG</sequence>
<reference evidence="2" key="1">
    <citation type="submission" date="2022-11" db="UniProtKB">
        <authorList>
            <consortium name="WormBaseParasite"/>
        </authorList>
    </citation>
    <scope>IDENTIFICATION</scope>
</reference>
<accession>A0A915KX57</accession>
<organism evidence="1 2">
    <name type="scientific">Romanomermis culicivorax</name>
    <name type="common">Nematode worm</name>
    <dbReference type="NCBI Taxonomy" id="13658"/>
    <lineage>
        <taxon>Eukaryota</taxon>
        <taxon>Metazoa</taxon>
        <taxon>Ecdysozoa</taxon>
        <taxon>Nematoda</taxon>
        <taxon>Enoplea</taxon>
        <taxon>Dorylaimia</taxon>
        <taxon>Mermithida</taxon>
        <taxon>Mermithoidea</taxon>
        <taxon>Mermithidae</taxon>
        <taxon>Romanomermis</taxon>
    </lineage>
</organism>
<evidence type="ECO:0000313" key="2">
    <source>
        <dbReference type="WBParaSite" id="nRc.2.0.1.t43537-RA"/>
    </source>
</evidence>
<proteinExistence type="predicted"/>
<keyword evidence="1" id="KW-1185">Reference proteome</keyword>
<evidence type="ECO:0000313" key="1">
    <source>
        <dbReference type="Proteomes" id="UP000887565"/>
    </source>
</evidence>
<dbReference type="WBParaSite" id="nRc.2.0.1.t43537-RA">
    <property type="protein sequence ID" value="nRc.2.0.1.t43537-RA"/>
    <property type="gene ID" value="nRc.2.0.1.g43537"/>
</dbReference>